<dbReference type="Gene3D" id="2.40.70.10">
    <property type="entry name" value="Acid Proteases"/>
    <property type="match status" value="1"/>
</dbReference>
<accession>A0ABU6VHX6</accession>
<feature type="compositionally biased region" description="Basic and acidic residues" evidence="1">
    <location>
        <begin position="186"/>
        <end position="199"/>
    </location>
</feature>
<sequence>MKDRLRSGQDDWSSGKYNRWLSGASSRSVGLGYDNRPGELILAYRNRHASLAFGIKEDVKVRIEGLIIPADFHIIKPGKKDNGGTPQVLLGRPFLKSGGFKLNYHDEIFTFKVRNIIEIFHFDDSSEPEKKGLHQLKNDKKKKKKKRIAKKRKKREEEEADKKNWQLKVKTAKSQKEKKKKALSTLEKRKGIRKAERANPKKKKIEGGQIRRNRKKKKRDIADAENEKAHIRYSSLSELFGKLKGLKRLLHQKKGVDAHLVKNNSKWK</sequence>
<dbReference type="EMBL" id="JASCZI010151463">
    <property type="protein sequence ID" value="MED6172997.1"/>
    <property type="molecule type" value="Genomic_DNA"/>
</dbReference>
<protein>
    <submittedName>
        <fullName evidence="2">Uncharacterized protein</fullName>
    </submittedName>
</protein>
<gene>
    <name evidence="2" type="ORF">PIB30_055240</name>
</gene>
<reference evidence="2 3" key="1">
    <citation type="journal article" date="2023" name="Plants (Basel)">
        <title>Bridging the Gap: Combining Genomics and Transcriptomics Approaches to Understand Stylosanthes scabra, an Orphan Legume from the Brazilian Caatinga.</title>
        <authorList>
            <person name="Ferreira-Neto J.R.C."/>
            <person name="da Silva M.D."/>
            <person name="Binneck E."/>
            <person name="de Melo N.F."/>
            <person name="da Silva R.H."/>
            <person name="de Melo A.L.T.M."/>
            <person name="Pandolfi V."/>
            <person name="Bustamante F.O."/>
            <person name="Brasileiro-Vidal A.C."/>
            <person name="Benko-Iseppon A.M."/>
        </authorList>
    </citation>
    <scope>NUCLEOTIDE SEQUENCE [LARGE SCALE GENOMIC DNA]</scope>
    <source>
        <tissue evidence="2">Leaves</tissue>
    </source>
</reference>
<evidence type="ECO:0000313" key="3">
    <source>
        <dbReference type="Proteomes" id="UP001341840"/>
    </source>
</evidence>
<evidence type="ECO:0000313" key="2">
    <source>
        <dbReference type="EMBL" id="MED6172997.1"/>
    </source>
</evidence>
<name>A0ABU6VHX6_9FABA</name>
<proteinExistence type="predicted"/>
<comment type="caution">
    <text evidence="2">The sequence shown here is derived from an EMBL/GenBank/DDBJ whole genome shotgun (WGS) entry which is preliminary data.</text>
</comment>
<keyword evidence="3" id="KW-1185">Reference proteome</keyword>
<dbReference type="InterPro" id="IPR021109">
    <property type="entry name" value="Peptidase_aspartic_dom_sf"/>
</dbReference>
<feature type="compositionally biased region" description="Basic and acidic residues" evidence="1">
    <location>
        <begin position="155"/>
        <end position="164"/>
    </location>
</feature>
<feature type="compositionally biased region" description="Basic residues" evidence="1">
    <location>
        <begin position="170"/>
        <end position="182"/>
    </location>
</feature>
<feature type="compositionally biased region" description="Basic and acidic residues" evidence="1">
    <location>
        <begin position="128"/>
        <end position="138"/>
    </location>
</feature>
<evidence type="ECO:0000256" key="1">
    <source>
        <dbReference type="SAM" id="MobiDB-lite"/>
    </source>
</evidence>
<dbReference type="Proteomes" id="UP001341840">
    <property type="component" value="Unassembled WGS sequence"/>
</dbReference>
<feature type="compositionally biased region" description="Basic residues" evidence="1">
    <location>
        <begin position="139"/>
        <end position="154"/>
    </location>
</feature>
<feature type="region of interest" description="Disordered" evidence="1">
    <location>
        <begin position="128"/>
        <end position="226"/>
    </location>
</feature>
<organism evidence="2 3">
    <name type="scientific">Stylosanthes scabra</name>
    <dbReference type="NCBI Taxonomy" id="79078"/>
    <lineage>
        <taxon>Eukaryota</taxon>
        <taxon>Viridiplantae</taxon>
        <taxon>Streptophyta</taxon>
        <taxon>Embryophyta</taxon>
        <taxon>Tracheophyta</taxon>
        <taxon>Spermatophyta</taxon>
        <taxon>Magnoliopsida</taxon>
        <taxon>eudicotyledons</taxon>
        <taxon>Gunneridae</taxon>
        <taxon>Pentapetalae</taxon>
        <taxon>rosids</taxon>
        <taxon>fabids</taxon>
        <taxon>Fabales</taxon>
        <taxon>Fabaceae</taxon>
        <taxon>Papilionoideae</taxon>
        <taxon>50 kb inversion clade</taxon>
        <taxon>dalbergioids sensu lato</taxon>
        <taxon>Dalbergieae</taxon>
        <taxon>Pterocarpus clade</taxon>
        <taxon>Stylosanthes</taxon>
    </lineage>
</organism>